<feature type="region of interest" description="Disordered" evidence="1">
    <location>
        <begin position="46"/>
        <end position="110"/>
    </location>
</feature>
<feature type="compositionally biased region" description="Polar residues" evidence="1">
    <location>
        <begin position="74"/>
        <end position="83"/>
    </location>
</feature>
<proteinExistence type="predicted"/>
<organism evidence="2 3">
    <name type="scientific">Saguinus oedipus</name>
    <name type="common">Cotton-top tamarin</name>
    <name type="synonym">Oedipomidas oedipus</name>
    <dbReference type="NCBI Taxonomy" id="9490"/>
    <lineage>
        <taxon>Eukaryota</taxon>
        <taxon>Metazoa</taxon>
        <taxon>Chordata</taxon>
        <taxon>Craniata</taxon>
        <taxon>Vertebrata</taxon>
        <taxon>Euteleostomi</taxon>
        <taxon>Mammalia</taxon>
        <taxon>Eutheria</taxon>
        <taxon>Euarchontoglires</taxon>
        <taxon>Primates</taxon>
        <taxon>Haplorrhini</taxon>
        <taxon>Platyrrhini</taxon>
        <taxon>Cebidae</taxon>
        <taxon>Callitrichinae</taxon>
        <taxon>Saguinus</taxon>
    </lineage>
</organism>
<gene>
    <name evidence="2" type="ORF">P7K49_026033</name>
</gene>
<name>A0ABQ9UJP5_SAGOE</name>
<dbReference type="EMBL" id="JASSZA010000012">
    <property type="protein sequence ID" value="KAK2096999.1"/>
    <property type="molecule type" value="Genomic_DNA"/>
</dbReference>
<protein>
    <submittedName>
        <fullName evidence="2">Uncharacterized protein</fullName>
    </submittedName>
</protein>
<accession>A0ABQ9UJP5</accession>
<keyword evidence="3" id="KW-1185">Reference proteome</keyword>
<comment type="caution">
    <text evidence="2">The sequence shown here is derived from an EMBL/GenBank/DDBJ whole genome shotgun (WGS) entry which is preliminary data.</text>
</comment>
<dbReference type="Proteomes" id="UP001266305">
    <property type="component" value="Unassembled WGS sequence"/>
</dbReference>
<reference evidence="2 3" key="1">
    <citation type="submission" date="2023-05" db="EMBL/GenBank/DDBJ databases">
        <title>B98-5 Cell Line De Novo Hybrid Assembly: An Optical Mapping Approach.</title>
        <authorList>
            <person name="Kananen K."/>
            <person name="Auerbach J.A."/>
            <person name="Kautto E."/>
            <person name="Blachly J.S."/>
        </authorList>
    </citation>
    <scope>NUCLEOTIDE SEQUENCE [LARGE SCALE GENOMIC DNA]</scope>
    <source>
        <strain evidence="2">B95-8</strain>
        <tissue evidence="2">Cell line</tissue>
    </source>
</reference>
<evidence type="ECO:0000313" key="3">
    <source>
        <dbReference type="Proteomes" id="UP001266305"/>
    </source>
</evidence>
<sequence>MCPWTRRPVEGQLPLQQPGVGGDACKFSWCALEEALQKEAWSRQGEGLAANMQHRSSRPGPAVRVQPSAHRLTAPSTHLSQSPPREGFHISQMPPVPVPCSPQELPLPRL</sequence>
<evidence type="ECO:0000313" key="2">
    <source>
        <dbReference type="EMBL" id="KAK2096999.1"/>
    </source>
</evidence>
<evidence type="ECO:0000256" key="1">
    <source>
        <dbReference type="SAM" id="MobiDB-lite"/>
    </source>
</evidence>